<dbReference type="AlphaFoldDB" id="A0A380C0H7"/>
<name>A0A380C0H7_9GAMM</name>
<dbReference type="EMBL" id="UGYV01000004">
    <property type="protein sequence ID" value="SUJ09470.1"/>
    <property type="molecule type" value="Genomic_DNA"/>
</dbReference>
<dbReference type="InterPro" id="IPR011664">
    <property type="entry name" value="Abi_system_AbiD/AbiF-like"/>
</dbReference>
<gene>
    <name evidence="1" type="ORF">NCTC10736_04032</name>
</gene>
<organism evidence="1 2">
    <name type="scientific">Shewanella morhuae</name>
    <dbReference type="NCBI Taxonomy" id="365591"/>
    <lineage>
        <taxon>Bacteria</taxon>
        <taxon>Pseudomonadati</taxon>
        <taxon>Pseudomonadota</taxon>
        <taxon>Gammaproteobacteria</taxon>
        <taxon>Alteromonadales</taxon>
        <taxon>Shewanellaceae</taxon>
        <taxon>Shewanella</taxon>
    </lineage>
</organism>
<dbReference type="Proteomes" id="UP000255061">
    <property type="component" value="Unassembled WGS sequence"/>
</dbReference>
<reference evidence="1 2" key="1">
    <citation type="submission" date="2018-06" db="EMBL/GenBank/DDBJ databases">
        <authorList>
            <consortium name="Pathogen Informatics"/>
            <person name="Doyle S."/>
        </authorList>
    </citation>
    <scope>NUCLEOTIDE SEQUENCE [LARGE SCALE GENOMIC DNA]</scope>
    <source>
        <strain evidence="1 2">NCTC10736</strain>
    </source>
</reference>
<dbReference type="RefSeq" id="WP_115407315.1">
    <property type="nucleotide sequence ID" value="NZ_UGYV01000004.1"/>
</dbReference>
<proteinExistence type="predicted"/>
<evidence type="ECO:0000313" key="2">
    <source>
        <dbReference type="Proteomes" id="UP000255061"/>
    </source>
</evidence>
<accession>A0A380C0H7</accession>
<evidence type="ECO:0000313" key="1">
    <source>
        <dbReference type="EMBL" id="SUJ09470.1"/>
    </source>
</evidence>
<protein>
    <submittedName>
        <fullName evidence="1">Abi-like protein</fullName>
    </submittedName>
</protein>
<sequence>MQEFISKERLGIYESILKVKPSQVQAAYQWNKALSGALVPAMQCLEVTLRNAIDNGIRIHPPKGAKLKWLTDANWITSLPEYLGKKYLGNKRYQKVLNPKKNQNVDANNYLLDNNGNRLVVKKTFEEQKVEKTIKTIIKNGKIATPDRIISMMDFGFWTNLLDEKFEDNNAEIFLWPNLLSVIFPSAPKGTTRDDISNKFYRVRELRNRLSHHEAIWKFHHIKPGTNDFDYSCPVYGINANCSLLLKSYEEVLELIGWMSQDRLATFEKFNSGSRFKALCSVDGLNSFIAPEKIANQLTVSMGGKGVKKIINILNKNQFIGLTLKGKTIAIFGNDAINQFYSNE</sequence>
<dbReference type="Pfam" id="PF07751">
    <property type="entry name" value="Abi_2"/>
    <property type="match status" value="1"/>
</dbReference>